<gene>
    <name evidence="1" type="ORF">KI387_004520</name>
</gene>
<accession>A0AA38GJ88</accession>
<evidence type="ECO:0000313" key="2">
    <source>
        <dbReference type="Proteomes" id="UP000824469"/>
    </source>
</evidence>
<dbReference type="EMBL" id="JAHRHJ020000002">
    <property type="protein sequence ID" value="KAH9324342.1"/>
    <property type="molecule type" value="Genomic_DNA"/>
</dbReference>
<reference evidence="1 2" key="1">
    <citation type="journal article" date="2021" name="Nat. Plants">
        <title>The Taxus genome provides insights into paclitaxel biosynthesis.</title>
        <authorList>
            <person name="Xiong X."/>
            <person name="Gou J."/>
            <person name="Liao Q."/>
            <person name="Li Y."/>
            <person name="Zhou Q."/>
            <person name="Bi G."/>
            <person name="Li C."/>
            <person name="Du R."/>
            <person name="Wang X."/>
            <person name="Sun T."/>
            <person name="Guo L."/>
            <person name="Liang H."/>
            <person name="Lu P."/>
            <person name="Wu Y."/>
            <person name="Zhang Z."/>
            <person name="Ro D.K."/>
            <person name="Shang Y."/>
            <person name="Huang S."/>
            <person name="Yan J."/>
        </authorList>
    </citation>
    <scope>NUCLEOTIDE SEQUENCE [LARGE SCALE GENOMIC DNA]</scope>
    <source>
        <strain evidence="1">Ta-2019</strain>
    </source>
</reference>
<organism evidence="1 2">
    <name type="scientific">Taxus chinensis</name>
    <name type="common">Chinese yew</name>
    <name type="synonym">Taxus wallichiana var. chinensis</name>
    <dbReference type="NCBI Taxonomy" id="29808"/>
    <lineage>
        <taxon>Eukaryota</taxon>
        <taxon>Viridiplantae</taxon>
        <taxon>Streptophyta</taxon>
        <taxon>Embryophyta</taxon>
        <taxon>Tracheophyta</taxon>
        <taxon>Spermatophyta</taxon>
        <taxon>Pinopsida</taxon>
        <taxon>Pinidae</taxon>
        <taxon>Conifers II</taxon>
        <taxon>Cupressales</taxon>
        <taxon>Taxaceae</taxon>
        <taxon>Taxus</taxon>
    </lineage>
</organism>
<sequence length="471" mass="54701">MNENTINDPRLNVAPYLSNECKTYIESLLLMGVTVDTVYDKYIEDPSNMGILSRRDEYMTRKDVLNAWKRVHCRRSQKHVDDAMSVNLWHAEERDIFFYYQRPNGTTVPFIMGLQTPWMCERMVQHSHNSIISMDSTFATNKYGINAFITDDASAEIQAIRCVFGCRVVLCLWHVRRAWLKNVHKYCSKESRWKIFERLGTIMYGSEMHHEHTFQIIQDFFNEFKEETKFLEYFRNTWCESKERVGGNTYGETSRVNEDTFRHDPSSSYPTIEVEANTYAETSTVNDGMLWDGPSSPPRHSLTVDGTPKIVGAGGLTIESDSDFMEHTSKEFLKSVSDTRLSTDEQKKTFFECVQRFRRDLEASNMLDVAFKGDVNEISTTRMHPWFSASKKCHRSVSKRPVIVEDLNNHAEDYECFQFPNDNRAKRRQTTQMEHTGGSNVVETAPRRRLSFSNLASAQDATDMQMVYLTE</sequence>
<proteinExistence type="predicted"/>
<dbReference type="PANTHER" id="PTHR33977:SF1">
    <property type="entry name" value="ZINC ION BINDING PROTEIN"/>
    <property type="match status" value="1"/>
</dbReference>
<dbReference type="Proteomes" id="UP000824469">
    <property type="component" value="Unassembled WGS sequence"/>
</dbReference>
<dbReference type="AlphaFoldDB" id="A0AA38GJ88"/>
<keyword evidence="2" id="KW-1185">Reference proteome</keyword>
<dbReference type="PANTHER" id="PTHR33977">
    <property type="entry name" value="ZINC ION BINDING PROTEIN"/>
    <property type="match status" value="1"/>
</dbReference>
<evidence type="ECO:0000313" key="1">
    <source>
        <dbReference type="EMBL" id="KAH9324342.1"/>
    </source>
</evidence>
<comment type="caution">
    <text evidence="1">The sequence shown here is derived from an EMBL/GenBank/DDBJ whole genome shotgun (WGS) entry which is preliminary data.</text>
</comment>
<name>A0AA38GJ88_TAXCH</name>
<evidence type="ECO:0008006" key="3">
    <source>
        <dbReference type="Google" id="ProtNLM"/>
    </source>
</evidence>
<protein>
    <recommendedName>
        <fullName evidence="3">Protein FAR1-RELATED SEQUENCE</fullName>
    </recommendedName>
</protein>